<dbReference type="InterPro" id="IPR011047">
    <property type="entry name" value="Quinoprotein_ADH-like_sf"/>
</dbReference>
<dbReference type="OrthoDB" id="5524255at2"/>
<reference evidence="2 3" key="1">
    <citation type="submission" date="2015-03" db="EMBL/GenBank/DDBJ databases">
        <title>Genome assembly of Sandaracinus amylolyticus DSM 53668.</title>
        <authorList>
            <person name="Sharma G."/>
            <person name="Subramanian S."/>
        </authorList>
    </citation>
    <scope>NUCLEOTIDE SEQUENCE [LARGE SCALE GENOMIC DNA]</scope>
    <source>
        <strain evidence="2 3">DSM 53668</strain>
    </source>
</reference>
<feature type="domain" description="Pyrrolo-quinoline quinone repeat" evidence="1">
    <location>
        <begin position="7"/>
        <end position="64"/>
    </location>
</feature>
<keyword evidence="3" id="KW-1185">Reference proteome</keyword>
<proteinExistence type="predicted"/>
<evidence type="ECO:0000313" key="2">
    <source>
        <dbReference type="EMBL" id="AKF09009.1"/>
    </source>
</evidence>
<dbReference type="InterPro" id="IPR002372">
    <property type="entry name" value="PQQ_rpt_dom"/>
</dbReference>
<dbReference type="SUPFAM" id="SSF50998">
    <property type="entry name" value="Quinoprotein alcohol dehydrogenase-like"/>
    <property type="match status" value="1"/>
</dbReference>
<dbReference type="Proteomes" id="UP000034883">
    <property type="component" value="Chromosome"/>
</dbReference>
<gene>
    <name evidence="2" type="ORF">DB32_006158</name>
</gene>
<dbReference type="KEGG" id="samy:DB32_006158"/>
<dbReference type="Gene3D" id="2.130.10.10">
    <property type="entry name" value="YVTN repeat-like/Quinoprotein amine dehydrogenase"/>
    <property type="match status" value="1"/>
</dbReference>
<sequence length="149" mass="16236">MHRENADERSILVVAGNAEICGYERATGRLLWKHELTTKILGMTAKLGGAVDLEIRAGRVYVTSRQAILCLDYRTGTKIGEVKLASSSLRPTLLVDGDHLYVASSTTIECFTMNGERVWGVQRDGMFGSDGFALGFPGNIRQGDERGDG</sequence>
<accession>A0A0F6SGN6</accession>
<dbReference type="InterPro" id="IPR015943">
    <property type="entry name" value="WD40/YVTN_repeat-like_dom_sf"/>
</dbReference>
<dbReference type="EMBL" id="CP011125">
    <property type="protein sequence ID" value="AKF09009.1"/>
    <property type="molecule type" value="Genomic_DNA"/>
</dbReference>
<protein>
    <recommendedName>
        <fullName evidence="1">Pyrrolo-quinoline quinone repeat domain-containing protein</fullName>
    </recommendedName>
</protein>
<dbReference type="RefSeq" id="WP_053236101.1">
    <property type="nucleotide sequence ID" value="NZ_CP011125.1"/>
</dbReference>
<dbReference type="STRING" id="927083.DB32_006158"/>
<evidence type="ECO:0000313" key="3">
    <source>
        <dbReference type="Proteomes" id="UP000034883"/>
    </source>
</evidence>
<dbReference type="Pfam" id="PF13360">
    <property type="entry name" value="PQQ_2"/>
    <property type="match status" value="1"/>
</dbReference>
<dbReference type="AlphaFoldDB" id="A0A0F6SGN6"/>
<name>A0A0F6SGN6_9BACT</name>
<organism evidence="2 3">
    <name type="scientific">Sandaracinus amylolyticus</name>
    <dbReference type="NCBI Taxonomy" id="927083"/>
    <lineage>
        <taxon>Bacteria</taxon>
        <taxon>Pseudomonadati</taxon>
        <taxon>Myxococcota</taxon>
        <taxon>Polyangia</taxon>
        <taxon>Polyangiales</taxon>
        <taxon>Sandaracinaceae</taxon>
        <taxon>Sandaracinus</taxon>
    </lineage>
</organism>
<evidence type="ECO:0000259" key="1">
    <source>
        <dbReference type="Pfam" id="PF13360"/>
    </source>
</evidence>